<dbReference type="InterPro" id="IPR020846">
    <property type="entry name" value="MFS_dom"/>
</dbReference>
<sequence length="402" mass="42119">MLTGLQRAAFPLAIAQTLTWASLYYSFPALLPTWQAALGWSKSELFGAFTLALVVSAIAAPLAGSLIDRGYGRAVLAGGMVLGALLLVALPAVSEVWHFYLIWAGIGLAMSASLYEACFTVITRVIGSQARQVITVVTLLGGFAGTLAFPAAHLMAEAFGWQAAVRIFAAVVLFVSVPFAIFGLGCLRPFTETLEPAKPGNSGKIMAQPTFWMLGVAFCAIGLAHGAILTHLLFILQESGLSVWLAVVVVSMIGPMQVVGRVFMMLTAGRVSTFGIAVACYMLMIIATAALLATRFNIWMAFVFVAFHGAGYGVASIVRPVMTAELLGRQSFGAVFGMLAIPFMMGFALGPTAAAVVSELAGYNTVIVSAGVILAGGLIAIVAARRMAPTNTDFYGIRSAEG</sequence>
<dbReference type="EMBL" id="CP000514">
    <property type="protein sequence ID" value="ABM19372.1"/>
    <property type="molecule type" value="Genomic_DNA"/>
</dbReference>
<feature type="domain" description="Major facilitator superfamily (MFS) profile" evidence="5">
    <location>
        <begin position="1"/>
        <end position="388"/>
    </location>
</feature>
<accession>A1U303</accession>
<dbReference type="RefSeq" id="WP_011785759.1">
    <property type="nucleotide sequence ID" value="NC_008740.1"/>
</dbReference>
<proteinExistence type="predicted"/>
<evidence type="ECO:0000256" key="1">
    <source>
        <dbReference type="ARBA" id="ARBA00022692"/>
    </source>
</evidence>
<feature type="transmembrane region" description="Helical" evidence="4">
    <location>
        <begin position="167"/>
        <end position="190"/>
    </location>
</feature>
<dbReference type="InterPro" id="IPR036259">
    <property type="entry name" value="MFS_trans_sf"/>
</dbReference>
<evidence type="ECO:0000256" key="2">
    <source>
        <dbReference type="ARBA" id="ARBA00022989"/>
    </source>
</evidence>
<dbReference type="InterPro" id="IPR050327">
    <property type="entry name" value="Proton-linked_MCT"/>
</dbReference>
<feature type="transmembrane region" description="Helical" evidence="4">
    <location>
        <begin position="361"/>
        <end position="384"/>
    </location>
</feature>
<dbReference type="HOGENOM" id="CLU_001265_59_0_6"/>
<feature type="transmembrane region" description="Helical" evidence="4">
    <location>
        <begin position="134"/>
        <end position="155"/>
    </location>
</feature>
<dbReference type="GO" id="GO:0022857">
    <property type="term" value="F:transmembrane transporter activity"/>
    <property type="evidence" value="ECO:0007669"/>
    <property type="project" value="InterPro"/>
</dbReference>
<dbReference type="KEGG" id="maq:Maqu_2295"/>
<dbReference type="PROSITE" id="PS50850">
    <property type="entry name" value="MFS"/>
    <property type="match status" value="1"/>
</dbReference>
<feature type="transmembrane region" description="Helical" evidence="4">
    <location>
        <begin position="211"/>
        <end position="235"/>
    </location>
</feature>
<name>A1U303_MARN8</name>
<dbReference type="PANTHER" id="PTHR11360:SF290">
    <property type="entry name" value="MONOCARBOXYLATE MFS PERMEASE"/>
    <property type="match status" value="1"/>
</dbReference>
<keyword evidence="1 4" id="KW-0812">Transmembrane</keyword>
<organism evidence="6 7">
    <name type="scientific">Marinobacter nauticus (strain ATCC 700491 / DSM 11845 / VT8)</name>
    <name type="common">Marinobacter aquaeolei</name>
    <dbReference type="NCBI Taxonomy" id="351348"/>
    <lineage>
        <taxon>Bacteria</taxon>
        <taxon>Pseudomonadati</taxon>
        <taxon>Pseudomonadota</taxon>
        <taxon>Gammaproteobacteria</taxon>
        <taxon>Pseudomonadales</taxon>
        <taxon>Marinobacteraceae</taxon>
        <taxon>Marinobacter</taxon>
    </lineage>
</organism>
<feature type="transmembrane region" description="Helical" evidence="4">
    <location>
        <begin position="330"/>
        <end position="349"/>
    </location>
</feature>
<dbReference type="SUPFAM" id="SSF103473">
    <property type="entry name" value="MFS general substrate transporter"/>
    <property type="match status" value="1"/>
</dbReference>
<dbReference type="eggNOG" id="COG2807">
    <property type="taxonomic scope" value="Bacteria"/>
</dbReference>
<evidence type="ECO:0000256" key="4">
    <source>
        <dbReference type="SAM" id="Phobius"/>
    </source>
</evidence>
<evidence type="ECO:0000256" key="3">
    <source>
        <dbReference type="ARBA" id="ARBA00023136"/>
    </source>
</evidence>
<evidence type="ECO:0000259" key="5">
    <source>
        <dbReference type="PROSITE" id="PS50850"/>
    </source>
</evidence>
<feature type="transmembrane region" description="Helical" evidence="4">
    <location>
        <begin position="271"/>
        <end position="292"/>
    </location>
</feature>
<dbReference type="Proteomes" id="UP000000998">
    <property type="component" value="Chromosome"/>
</dbReference>
<dbReference type="Pfam" id="PF07690">
    <property type="entry name" value="MFS_1"/>
    <property type="match status" value="1"/>
</dbReference>
<feature type="transmembrane region" description="Helical" evidence="4">
    <location>
        <begin position="298"/>
        <end position="318"/>
    </location>
</feature>
<gene>
    <name evidence="6" type="ordered locus">Maqu_2295</name>
</gene>
<dbReference type="OrthoDB" id="5966585at2"/>
<dbReference type="AlphaFoldDB" id="A1U303"/>
<reference evidence="7" key="1">
    <citation type="journal article" date="2011" name="Appl. Environ. Microbiol.">
        <title>Genomic potential of Marinobacter aquaeolei, a biogeochemical 'opportunitroph'.</title>
        <authorList>
            <person name="Singer E."/>
            <person name="Webb E.A."/>
            <person name="Nelson W.C."/>
            <person name="Heidelberg J.F."/>
            <person name="Ivanova N."/>
            <person name="Pati A."/>
            <person name="Edwards K.J."/>
        </authorList>
    </citation>
    <scope>NUCLEOTIDE SEQUENCE [LARGE SCALE GENOMIC DNA]</scope>
    <source>
        <strain evidence="7">ATCC 700491 / DSM 11845 / VT8</strain>
    </source>
</reference>
<feature type="transmembrane region" description="Helical" evidence="4">
    <location>
        <begin position="74"/>
        <end position="94"/>
    </location>
</feature>
<evidence type="ECO:0000313" key="7">
    <source>
        <dbReference type="Proteomes" id="UP000000998"/>
    </source>
</evidence>
<dbReference type="PANTHER" id="PTHR11360">
    <property type="entry name" value="MONOCARBOXYLATE TRANSPORTER"/>
    <property type="match status" value="1"/>
</dbReference>
<feature type="transmembrane region" description="Helical" evidence="4">
    <location>
        <begin position="45"/>
        <end position="67"/>
    </location>
</feature>
<feature type="transmembrane region" description="Helical" evidence="4">
    <location>
        <begin position="100"/>
        <end position="122"/>
    </location>
</feature>
<keyword evidence="2 4" id="KW-1133">Transmembrane helix</keyword>
<evidence type="ECO:0000313" key="6">
    <source>
        <dbReference type="EMBL" id="ABM19372.1"/>
    </source>
</evidence>
<feature type="transmembrane region" description="Helical" evidence="4">
    <location>
        <begin position="241"/>
        <end position="259"/>
    </location>
</feature>
<keyword evidence="3 4" id="KW-0472">Membrane</keyword>
<dbReference type="Gene3D" id="1.20.1250.20">
    <property type="entry name" value="MFS general substrate transporter like domains"/>
    <property type="match status" value="1"/>
</dbReference>
<dbReference type="STRING" id="351348.Maqu_2295"/>
<protein>
    <submittedName>
        <fullName evidence="6">Major facilitator superfamily MFS_1</fullName>
    </submittedName>
</protein>
<dbReference type="InterPro" id="IPR011701">
    <property type="entry name" value="MFS"/>
</dbReference>